<evidence type="ECO:0000256" key="3">
    <source>
        <dbReference type="ARBA" id="ARBA00022692"/>
    </source>
</evidence>
<gene>
    <name evidence="7" type="ORF">IPZ78_05765</name>
</gene>
<keyword evidence="2" id="KW-1003">Cell membrane</keyword>
<evidence type="ECO:0000256" key="2">
    <source>
        <dbReference type="ARBA" id="ARBA00022475"/>
    </source>
</evidence>
<dbReference type="PANTHER" id="PTHR30213:SF1">
    <property type="entry name" value="INNER MEMBRANE PROTEIN YHJD"/>
    <property type="match status" value="1"/>
</dbReference>
<dbReference type="RefSeq" id="WP_225552048.1">
    <property type="nucleotide sequence ID" value="NZ_JADEYP010000007.1"/>
</dbReference>
<dbReference type="InterPro" id="IPR017039">
    <property type="entry name" value="Virul_fac_BrkB"/>
</dbReference>
<sequence>MQTTTTQSGKGFFKKSYTILKNTILGFLNEDSLKYSASLAYYTVFSIGPILVLMITLASLFYGEDAVKGRLFGELNGLVGATAASQIQSIIKNLELSGKSNSALIISGVTLLIGATTVFGDIQNSINRIWHVRAKPKKSWLKLIQDRLLSSSLIIGLGFLLVVTLVINGLILAFTDNLQRYFPDMTVFLFDGINFLLTFGIIFLLFSVIFKILPDVNIKWGTVRAGAIFTAVLFVIGRLLIGLYLQNSETETTYGAAGSIVLILLWVYYTAAILYFGAVFTREYASYMGIAIEPSEYAVHVEVKEIERNVSEIPAAPLTKDEIVVDKT</sequence>
<keyword evidence="3 6" id="KW-0812">Transmembrane</keyword>
<reference evidence="7" key="1">
    <citation type="submission" date="2020-10" db="EMBL/GenBank/DDBJ databases">
        <authorList>
            <person name="Lu T."/>
            <person name="Wang Q."/>
            <person name="Han X."/>
        </authorList>
    </citation>
    <scope>NUCLEOTIDE SEQUENCE</scope>
    <source>
        <strain evidence="7">WQ 366</strain>
    </source>
</reference>
<dbReference type="PANTHER" id="PTHR30213">
    <property type="entry name" value="INNER MEMBRANE PROTEIN YHJD"/>
    <property type="match status" value="1"/>
</dbReference>
<feature type="transmembrane region" description="Helical" evidence="6">
    <location>
        <begin position="103"/>
        <end position="127"/>
    </location>
</feature>
<accession>A0ABS7Z5I7</accession>
<protein>
    <submittedName>
        <fullName evidence="7">YihY/virulence factor BrkB family protein</fullName>
    </submittedName>
</protein>
<keyword evidence="5 6" id="KW-0472">Membrane</keyword>
<feature type="transmembrane region" description="Helical" evidence="6">
    <location>
        <begin position="193"/>
        <end position="213"/>
    </location>
</feature>
<dbReference type="PIRSF" id="PIRSF035875">
    <property type="entry name" value="RNase_BN"/>
    <property type="match status" value="1"/>
</dbReference>
<dbReference type="Pfam" id="PF03631">
    <property type="entry name" value="Virul_fac_BrkB"/>
    <property type="match status" value="1"/>
</dbReference>
<evidence type="ECO:0000256" key="4">
    <source>
        <dbReference type="ARBA" id="ARBA00022989"/>
    </source>
</evidence>
<evidence type="ECO:0000256" key="6">
    <source>
        <dbReference type="SAM" id="Phobius"/>
    </source>
</evidence>
<feature type="transmembrane region" description="Helical" evidence="6">
    <location>
        <begin position="148"/>
        <end position="173"/>
    </location>
</feature>
<dbReference type="Proteomes" id="UP001165302">
    <property type="component" value="Unassembled WGS sequence"/>
</dbReference>
<dbReference type="NCBIfam" id="TIGR00765">
    <property type="entry name" value="yihY_not_rbn"/>
    <property type="match status" value="1"/>
</dbReference>
<keyword evidence="4 6" id="KW-1133">Transmembrane helix</keyword>
<feature type="transmembrane region" description="Helical" evidence="6">
    <location>
        <begin position="39"/>
        <end position="63"/>
    </location>
</feature>
<organism evidence="7 8">
    <name type="scientific">Sphingobacterium bovistauri</name>
    <dbReference type="NCBI Taxonomy" id="2781959"/>
    <lineage>
        <taxon>Bacteria</taxon>
        <taxon>Pseudomonadati</taxon>
        <taxon>Bacteroidota</taxon>
        <taxon>Sphingobacteriia</taxon>
        <taxon>Sphingobacteriales</taxon>
        <taxon>Sphingobacteriaceae</taxon>
        <taxon>Sphingobacterium</taxon>
    </lineage>
</organism>
<feature type="transmembrane region" description="Helical" evidence="6">
    <location>
        <begin position="257"/>
        <end position="280"/>
    </location>
</feature>
<feature type="transmembrane region" description="Helical" evidence="6">
    <location>
        <begin position="225"/>
        <end position="245"/>
    </location>
</feature>
<keyword evidence="8" id="KW-1185">Reference proteome</keyword>
<dbReference type="EMBL" id="JADEYP010000007">
    <property type="protein sequence ID" value="MCA5004661.1"/>
    <property type="molecule type" value="Genomic_DNA"/>
</dbReference>
<comment type="caution">
    <text evidence="7">The sequence shown here is derived from an EMBL/GenBank/DDBJ whole genome shotgun (WGS) entry which is preliminary data.</text>
</comment>
<evidence type="ECO:0000256" key="1">
    <source>
        <dbReference type="ARBA" id="ARBA00004651"/>
    </source>
</evidence>
<name>A0ABS7Z5I7_9SPHI</name>
<evidence type="ECO:0000313" key="8">
    <source>
        <dbReference type="Proteomes" id="UP001165302"/>
    </source>
</evidence>
<evidence type="ECO:0000313" key="7">
    <source>
        <dbReference type="EMBL" id="MCA5004661.1"/>
    </source>
</evidence>
<evidence type="ECO:0000256" key="5">
    <source>
        <dbReference type="ARBA" id="ARBA00023136"/>
    </source>
</evidence>
<comment type="subcellular location">
    <subcellularLocation>
        <location evidence="1">Cell membrane</location>
        <topology evidence="1">Multi-pass membrane protein</topology>
    </subcellularLocation>
</comment>
<proteinExistence type="predicted"/>